<dbReference type="Gene3D" id="2.60.40.2810">
    <property type="match status" value="3"/>
</dbReference>
<organism evidence="2 3">
    <name type="scientific">Solitalea agri</name>
    <dbReference type="NCBI Taxonomy" id="2953739"/>
    <lineage>
        <taxon>Bacteria</taxon>
        <taxon>Pseudomonadati</taxon>
        <taxon>Bacteroidota</taxon>
        <taxon>Sphingobacteriia</taxon>
        <taxon>Sphingobacteriales</taxon>
        <taxon>Sphingobacteriaceae</taxon>
        <taxon>Solitalea</taxon>
    </lineage>
</organism>
<feature type="non-terminal residue" evidence="2">
    <location>
        <position position="1"/>
    </location>
</feature>
<dbReference type="RefSeq" id="WP_252586445.1">
    <property type="nucleotide sequence ID" value="NZ_JAMWYS010000023.1"/>
</dbReference>
<feature type="domain" description="Dystroglycan-type cadherin-like" evidence="1">
    <location>
        <begin position="2"/>
        <end position="83"/>
    </location>
</feature>
<dbReference type="EMBL" id="JAMWYS010000023">
    <property type="protein sequence ID" value="MCO4292161.1"/>
    <property type="molecule type" value="Genomic_DNA"/>
</dbReference>
<dbReference type="GO" id="GO:0009653">
    <property type="term" value="P:anatomical structure morphogenesis"/>
    <property type="evidence" value="ECO:0007669"/>
    <property type="project" value="TreeGrafter"/>
</dbReference>
<dbReference type="GO" id="GO:0005509">
    <property type="term" value="F:calcium ion binding"/>
    <property type="evidence" value="ECO:0007669"/>
    <property type="project" value="InterPro"/>
</dbReference>
<keyword evidence="3" id="KW-1185">Reference proteome</keyword>
<dbReference type="PANTHER" id="PTHR45739">
    <property type="entry name" value="MATRIX PROTEIN, PUTATIVE-RELATED"/>
    <property type="match status" value="1"/>
</dbReference>
<dbReference type="SMART" id="SM00736">
    <property type="entry name" value="CADG"/>
    <property type="match status" value="2"/>
</dbReference>
<sequence length="469" mass="48342">SNEDTPVEDQLIAADADGDALTFSKTTDPANGTVTLNADGSFTYLPNANYNGTDTFTATVSDGNGGAVVITVNITVVPVNDAPTAVSPISITTDENVVFNGQLTADDADAELLSFTLETQSAHGTVVLDNTPTLSGTTSTIKYTYTPAGGYNQDDHFQVLIQDAAGATTLIHVHVLVNPVNDAPVIQAAGPFTIDEDTELTGVFKATDADGDPLTFSALTPPANGILTLQADGSFSYQPAVNYNGTDSFEIQVSDGKGGTVSQIVSLTISPVNDAPVTQDHTYIMDEDGGSQTGNVLTDTPVASDVDGDALTAVLINDVPAEVGTLVFNADGSFSFTPAANFNGTATFSYQACDNGLPQLCSQEQTVTITVNPVNDAPVASSPVNYVSNEDTPVEDQLIATDADGDALTFSKTTDPANGTVIVNADGSFTYLPNTNYNGTDTFTATVSDGNGGTALITVNISINPVNDA</sequence>
<dbReference type="Gene3D" id="2.60.40.3440">
    <property type="match status" value="2"/>
</dbReference>
<dbReference type="InterPro" id="IPR015919">
    <property type="entry name" value="Cadherin-like_sf"/>
</dbReference>
<dbReference type="GO" id="GO:0016020">
    <property type="term" value="C:membrane"/>
    <property type="evidence" value="ECO:0007669"/>
    <property type="project" value="InterPro"/>
</dbReference>
<dbReference type="AlphaFoldDB" id="A0A9X2F0U9"/>
<evidence type="ECO:0000313" key="2">
    <source>
        <dbReference type="EMBL" id="MCO4292161.1"/>
    </source>
</evidence>
<comment type="caution">
    <text evidence="2">The sequence shown here is derived from an EMBL/GenBank/DDBJ whole genome shotgun (WGS) entry which is preliminary data.</text>
</comment>
<evidence type="ECO:0000259" key="1">
    <source>
        <dbReference type="SMART" id="SM00736"/>
    </source>
</evidence>
<feature type="non-terminal residue" evidence="2">
    <location>
        <position position="469"/>
    </location>
</feature>
<dbReference type="Pfam" id="PF17963">
    <property type="entry name" value="Big_9"/>
    <property type="match status" value="5"/>
</dbReference>
<feature type="domain" description="Dystroglycan-type cadherin-like" evidence="1">
    <location>
        <begin position="184"/>
        <end position="276"/>
    </location>
</feature>
<reference evidence="2" key="1">
    <citation type="submission" date="2022-06" db="EMBL/GenBank/DDBJ databases">
        <title>Solitalea sp. MAHUQ-68 isolated from rhizospheric soil.</title>
        <authorList>
            <person name="Huq M.A."/>
        </authorList>
    </citation>
    <scope>NUCLEOTIDE SEQUENCE</scope>
    <source>
        <strain evidence="2">MAHUQ-68</strain>
    </source>
</reference>
<proteinExistence type="predicted"/>
<evidence type="ECO:0000313" key="3">
    <source>
        <dbReference type="Proteomes" id="UP001155182"/>
    </source>
</evidence>
<dbReference type="InterPro" id="IPR006644">
    <property type="entry name" value="Cadg"/>
</dbReference>
<accession>A0A9X2F0U9</accession>
<name>A0A9X2F0U9_9SPHI</name>
<dbReference type="InterPro" id="IPR051561">
    <property type="entry name" value="FRAS1_ECM"/>
</dbReference>
<dbReference type="InterPro" id="IPR010221">
    <property type="entry name" value="VCBS_dom"/>
</dbReference>
<gene>
    <name evidence="2" type="ORF">NF867_04715</name>
</gene>
<protein>
    <submittedName>
        <fullName evidence="2">Cadherin-like domain-containing protein</fullName>
    </submittedName>
</protein>
<dbReference type="SUPFAM" id="SSF49313">
    <property type="entry name" value="Cadherin-like"/>
    <property type="match status" value="3"/>
</dbReference>
<dbReference type="NCBIfam" id="NF012211">
    <property type="entry name" value="tand_rpt_95"/>
    <property type="match status" value="5"/>
</dbReference>
<dbReference type="NCBIfam" id="TIGR01965">
    <property type="entry name" value="VCBS_repeat"/>
    <property type="match status" value="3"/>
</dbReference>
<dbReference type="Proteomes" id="UP001155182">
    <property type="component" value="Unassembled WGS sequence"/>
</dbReference>
<dbReference type="PANTHER" id="PTHR45739:SF8">
    <property type="entry name" value="FRAS1-RELATED EXTRACELLULAR MATRIX PROTEIN 1"/>
    <property type="match status" value="1"/>
</dbReference>